<comment type="subcellular location">
    <subcellularLocation>
        <location evidence="1 7">Cell membrane</location>
        <topology evidence="1 7">Multi-pass membrane protein</topology>
    </subcellularLocation>
</comment>
<dbReference type="PROSITE" id="PS50928">
    <property type="entry name" value="ABC_TM1"/>
    <property type="match status" value="1"/>
</dbReference>
<keyword evidence="5 7" id="KW-1133">Transmembrane helix</keyword>
<evidence type="ECO:0000256" key="5">
    <source>
        <dbReference type="ARBA" id="ARBA00022989"/>
    </source>
</evidence>
<dbReference type="EMBL" id="JACCFY010000001">
    <property type="protein sequence ID" value="NYJ78380.1"/>
    <property type="molecule type" value="Genomic_DNA"/>
</dbReference>
<evidence type="ECO:0000256" key="7">
    <source>
        <dbReference type="RuleBase" id="RU363032"/>
    </source>
</evidence>
<reference evidence="10 11" key="1">
    <citation type="submission" date="2020-07" db="EMBL/GenBank/DDBJ databases">
        <title>Sequencing the genomes of 1000 actinobacteria strains.</title>
        <authorList>
            <person name="Klenk H.-P."/>
        </authorList>
    </citation>
    <scope>NUCLEOTIDE SEQUENCE [LARGE SCALE GENOMIC DNA]</scope>
    <source>
        <strain evidence="10 11">DSM 15475</strain>
    </source>
</reference>
<dbReference type="InterPro" id="IPR035906">
    <property type="entry name" value="MetI-like_sf"/>
</dbReference>
<feature type="region of interest" description="Disordered" evidence="8">
    <location>
        <begin position="1"/>
        <end position="22"/>
    </location>
</feature>
<evidence type="ECO:0000256" key="4">
    <source>
        <dbReference type="ARBA" id="ARBA00022692"/>
    </source>
</evidence>
<sequence>MSTVTAPSASPGQPSAGSGIGRPEKPRPGAAGYLGLVAVAVLLVLFFGWTSTSTLMLDLGFTRLPLYPGIGALVLVGVLALGWRTGAGELPMLGALAVIGVTWWGGSGIGFTLTPLWEDLRRAEPVLQGFMSPNWGFIWRVSDAWLVTLAMAVVATTVGCCIGLFLAMMASPVSSPNRGVSQFVKALNSVIRSIPDIGYGLLFVALLGGTAGGAGPMAGVMALVMFNIGIIAKLTGETIDAVDRGPLEAADASGANLLQRDRIAVVPQILPGYLSYSLYVFELNIRASVVLGIVGAGGIGSTISVQLSRFAYENISAIMIALVVVVLAVDYLSLTIRRRLT</sequence>
<dbReference type="RefSeq" id="WP_179541728.1">
    <property type="nucleotide sequence ID" value="NZ_BAAALL010000006.1"/>
</dbReference>
<name>A0A7Z0KAK2_9MICC</name>
<evidence type="ECO:0000259" key="9">
    <source>
        <dbReference type="PROSITE" id="PS50928"/>
    </source>
</evidence>
<evidence type="ECO:0000313" key="10">
    <source>
        <dbReference type="EMBL" id="NYJ78380.1"/>
    </source>
</evidence>
<dbReference type="NCBIfam" id="TIGR01097">
    <property type="entry name" value="PhnE"/>
    <property type="match status" value="1"/>
</dbReference>
<keyword evidence="3" id="KW-1003">Cell membrane</keyword>
<evidence type="ECO:0000256" key="8">
    <source>
        <dbReference type="SAM" id="MobiDB-lite"/>
    </source>
</evidence>
<dbReference type="InterPro" id="IPR005769">
    <property type="entry name" value="PhnE/PtxC"/>
</dbReference>
<feature type="transmembrane region" description="Helical" evidence="7">
    <location>
        <begin position="95"/>
        <end position="117"/>
    </location>
</feature>
<dbReference type="GO" id="GO:0015416">
    <property type="term" value="F:ABC-type phosphonate transporter activity"/>
    <property type="evidence" value="ECO:0007669"/>
    <property type="project" value="InterPro"/>
</dbReference>
<dbReference type="GO" id="GO:0005886">
    <property type="term" value="C:plasma membrane"/>
    <property type="evidence" value="ECO:0007669"/>
    <property type="project" value="UniProtKB-SubCell"/>
</dbReference>
<keyword evidence="4 7" id="KW-0812">Transmembrane</keyword>
<keyword evidence="2 7" id="KW-0813">Transport</keyword>
<evidence type="ECO:0000256" key="6">
    <source>
        <dbReference type="ARBA" id="ARBA00023136"/>
    </source>
</evidence>
<feature type="compositionally biased region" description="Low complexity" evidence="8">
    <location>
        <begin position="1"/>
        <end position="17"/>
    </location>
</feature>
<dbReference type="InterPro" id="IPR000515">
    <property type="entry name" value="MetI-like"/>
</dbReference>
<feature type="transmembrane region" description="Helical" evidence="7">
    <location>
        <begin position="64"/>
        <end position="83"/>
    </location>
</feature>
<feature type="domain" description="ABC transmembrane type-1" evidence="9">
    <location>
        <begin position="145"/>
        <end position="333"/>
    </location>
</feature>
<evidence type="ECO:0000313" key="11">
    <source>
        <dbReference type="Proteomes" id="UP000535437"/>
    </source>
</evidence>
<dbReference type="Pfam" id="PF00528">
    <property type="entry name" value="BPD_transp_1"/>
    <property type="match status" value="1"/>
</dbReference>
<dbReference type="CDD" id="cd06261">
    <property type="entry name" value="TM_PBP2"/>
    <property type="match status" value="1"/>
</dbReference>
<dbReference type="PANTHER" id="PTHR30043">
    <property type="entry name" value="PHOSPHONATES TRANSPORT SYSTEM PERMEASE PROTEIN"/>
    <property type="match status" value="1"/>
</dbReference>
<proteinExistence type="inferred from homology"/>
<gene>
    <name evidence="10" type="ORF">HNR09_001791</name>
</gene>
<comment type="caution">
    <text evidence="10">The sequence shown here is derived from an EMBL/GenBank/DDBJ whole genome shotgun (WGS) entry which is preliminary data.</text>
</comment>
<feature type="transmembrane region" description="Helical" evidence="7">
    <location>
        <begin position="315"/>
        <end position="334"/>
    </location>
</feature>
<dbReference type="AlphaFoldDB" id="A0A7Z0KAK2"/>
<protein>
    <submittedName>
        <fullName evidence="10">Phosphonate transport system permease protein</fullName>
    </submittedName>
</protein>
<dbReference type="SUPFAM" id="SSF161098">
    <property type="entry name" value="MetI-like"/>
    <property type="match status" value="1"/>
</dbReference>
<dbReference type="Gene3D" id="1.10.3720.10">
    <property type="entry name" value="MetI-like"/>
    <property type="match status" value="1"/>
</dbReference>
<keyword evidence="6 7" id="KW-0472">Membrane</keyword>
<evidence type="ECO:0000256" key="1">
    <source>
        <dbReference type="ARBA" id="ARBA00004651"/>
    </source>
</evidence>
<organism evidence="10 11">
    <name type="scientific">Nesterenkonia xinjiangensis</name>
    <dbReference type="NCBI Taxonomy" id="225327"/>
    <lineage>
        <taxon>Bacteria</taxon>
        <taxon>Bacillati</taxon>
        <taxon>Actinomycetota</taxon>
        <taxon>Actinomycetes</taxon>
        <taxon>Micrococcales</taxon>
        <taxon>Micrococcaceae</taxon>
        <taxon>Nesterenkonia</taxon>
    </lineage>
</organism>
<comment type="similarity">
    <text evidence="7">Belongs to the binding-protein-dependent transport system permease family.</text>
</comment>
<dbReference type="Proteomes" id="UP000535437">
    <property type="component" value="Unassembled WGS sequence"/>
</dbReference>
<feature type="transmembrane region" description="Helical" evidence="7">
    <location>
        <begin position="30"/>
        <end position="52"/>
    </location>
</feature>
<evidence type="ECO:0000256" key="2">
    <source>
        <dbReference type="ARBA" id="ARBA00022448"/>
    </source>
</evidence>
<accession>A0A7Z0KAK2</accession>
<evidence type="ECO:0000256" key="3">
    <source>
        <dbReference type="ARBA" id="ARBA00022475"/>
    </source>
</evidence>
<dbReference type="PANTHER" id="PTHR30043:SF1">
    <property type="entry name" value="ABC TRANSPORT SYSTEM PERMEASE PROTEIN P69"/>
    <property type="match status" value="1"/>
</dbReference>
<feature type="transmembrane region" description="Helical" evidence="7">
    <location>
        <begin position="283"/>
        <end position="303"/>
    </location>
</feature>
<keyword evidence="11" id="KW-1185">Reference proteome</keyword>
<feature type="transmembrane region" description="Helical" evidence="7">
    <location>
        <begin position="144"/>
        <end position="168"/>
    </location>
</feature>